<keyword evidence="9" id="KW-0694">RNA-binding</keyword>
<feature type="compositionally biased region" description="Gly residues" evidence="16">
    <location>
        <begin position="2736"/>
        <end position="2748"/>
    </location>
</feature>
<evidence type="ECO:0000259" key="19">
    <source>
        <dbReference type="PROSITE" id="PS51194"/>
    </source>
</evidence>
<sequence>MVLVALGKGTLHRVAAACNIRSILFHLAPTTAKRTFLQEPGVGNAVRALETHGYRLGFIGDSGAKDSSVMSAFHIVHGDKKNGVSVYELASKELKVPLNRTLLVTEATLSEGSANGAISVALPTQSEDTEAQPFLARLATDLLNFDQCLDPAGRCFGPFRVLFSQVFYESALSFALVNLKPIVPGHVLVVPKRPVARFEMLDVDEVSDLWTAAQLVGKQVEQYYGASSLTFAIQDGKEAGQTVKHVHIHVIPRIAQDFERNDDIYTEIEKHGHALHVDNETRTARSKADMAAEAAQLRPLFCSEGPIMYKSESFSDLRPDHGMTITPDEAWGLACRRCDALVARHSQLSFVLENMTGVHLTLDKTLLRYEQLGESWRVSSHSGVLPELQFTKIRTKNAFKRQRLPFELCCGHCDAKVASEGFLDELPDESMLLLDSKACSCVLDRKFPYGVAGGPTARKWGLLLKQLQEMKLPLKILKVQELVDVERVQNVPETEVLPVVHPTVTTIRGHFSPKAKMSKLRRYQVELTLSALLENTIVYLPTGCGKTLVAIKVLDEMKYLNPNKLVVFFVPTGPLVSQQAAYIRRESDFRVKELSGQHGRTAAATSDPITVDGDVDALVVTPQYFLNLLFNDRTKITDYSVMVFDEAHHATGNHPYCELLKRLATVDLQTRPHILALTASPFGEGVREMSGQTALNNLAQAFNAVVNAPTIAAEDLEASFIPKEAQWVTVEESEHERKLREGIRRYIESFYTQIRRLMNGQVMTFETNYDTDDMELSQFLAKLRILRLQAEKMARGTNAAETTGVEQSKRQLSDLELVLKHLLKVASSFYNLSIHGAGTVAEALRRIFSELEYAESRKGKRTFVLIEPAYRAIMSPALINFPLETFTGTDISNRVHLVAECIRRAHFDHNSRAIVFVRRRKTAILLAKAMEALDVLCELNPTRFVGHNSYEGMSWEEEQRPTLDRFRQGRIRLLVATNVLEEGLDVPECSLVIQFDGVIGVTSLIQSRGRARHRDSSFIIFCSAVGKERNQRLVENEKRLVLMANMAASRLKSKAIVEELMGNYSEDVAVDSSVGTNEEISALTARATFDAMADKVYNIVLGGVFIGADKHLQQAILDRVSELASVRRVDEAIGLCTVAASPDQSIYSSYNSLCSGVEFFIQEQTFWMRFESDDMERAAGGEVAENIPNVGLRRGLMTPDGAFMELENFGNADRSPGDIEMAADALIADFGYRRVEVDLRALNEPLVWFDLTPSAGSAASVYLSFRLPPSCYIEDERECKGCQSQALVYRLILPHSDQLTTHVWNLRVFFSKLGIEVRETKILKTDGRSTPPTKLRFALPVAYALQCLLSDCSYFTNGFLPPDFYDLLTELDEGVQEKALISFRAHPIDTSITDQFSGYLQEERSTLEGLCTSPSLNPGSTVFKVIVTPSRIVFCPPDPAPRNRVFRHWGSENFMYVYFRDDNMERLDFRSVTMLERIRNVLKNGIEIPHVRGGLKFRFLGCSLSQVRNSSAIFTRLDHHTVRSWIGDLSQLTSPAKYLKRLGQAFSSTKETFEVNQSVLDNPVEDIENDQYVFTDGCGEIALVGAESIVKELQLLYTPSAFQIRLGGAKGVLVVSDLGNPKPSREDAIVLRKSMSKFTSKHTMLEIVACAGKSEAYLTRQSVLILNDLGIDEDVFMEMQEEFLSDLRSLIASDDGAYFELTAVLPPSVIWWIDVLVRKLEVKILVDEYLSSLARTIYHYRLANTVMRARIPIAKGRTLMGVADFTGTLEYGEVFVQYSETDEEFGTDSYVVLDDVDVAVHRSPCHHPGDIRVLRCRAEVPPQLRQLKDCIVFPSKGPRPHPDECTGGDLDGDMFVVIWDKRLIPSRTQVHEPMVFDEDTGGDTSPRGDEYHQSTDDAGLVDFYIHSIQDDILGIASNAHLALCDSSNDGSLDENAKILARICSKQVDSLRAEKDLEIVRNLAPKSYPDFMQKKDKPSYPSKKILGNMYRRCKAIYDTTMTKGMSQMPIRDDHFLISGYTDYVEQAQLLYRQYKLRLRALLLMSGAQTEAELATGMIVEPQSEYKTDYFRFGEQCKDAFYALQTAFRSQFDSDTSSLALGEKLKVAAACYFVTHDDSDATTRCLSFPWIVIDLLTTIKTNNAGRTHYKLWTPVRLSAYAQTIPKLQLCMLAEIVTNTEELLADLFDRLVAVTSLRSEMPGNLHKKEFDLILFGSSELLTFEKQSDLDVMVRCSSSRGSLEAIARALERSHGNIDLKEGIRVPLLSFSFQQWSVEMCKFSAGPVKTRLFRSYMERHNFFWPCVYFLVRWGKCVGLIRRLSGGGLDMFSPTGFIWLFIRFCTEKNFVQPISAGTITMKEILKDNDIDSEISFWTTLLTRVVSGNEDASGLSAADVLLSFFAHYAKLSTPFSDYGFTDPLDPENDTQLEPEAVTLFRSECHIALHQLAIAQGDIKYLLTHREEQTSRITLSHALSTRIHEAKDFFSRKILFNAKAEGSTRLLFKLHPNLLRSDLYVAEIVGPGDAVQRIEDHIRMIEQELGARMPFRSNRNFHHEGSSLLLFEGAESQQEKIGFQDYFGERHGEHNNIRLHQAHLICFMNGRQWYEHAGATFCAKFIQQMIKLSRYEHLNPGVARAKAFVRFGHHYLINLPRSFDEETIMLASIKKLEDEFERGRTARELYESVLIAKQKQRAQAEIAEDNQKDMLPDAGNQSGEGVWGEYSDEEQEGWGGENDYMEEGGIGYGGGGGGGARQKRRPRPPRMKLQKAATITRGDKGATHSFYSMIERHHAPWTKEYAEKRLGMTLVEESDSYQVSIVHQSFEYNVRLTDDLQLVKISTRPSRWFSATLKMRQEMDDESHMMDSTPDVRFYVSTTENMPKTDSLYVKLAECCKNAPDGRGIIEFCEETRDKVRISRHLVDAGESPACIGTVRHVRGAKYSNSQTETHLSLMHIREFSIPDRNPEDGFMSVRDKVEAEFSLPTLTPERRLLPAFAREFLATGMEFVDFLRTQADMDMP</sequence>
<dbReference type="PANTHER" id="PTHR23079">
    <property type="entry name" value="RNA-DEPENDENT RNA POLYMERASE"/>
    <property type="match status" value="1"/>
</dbReference>
<evidence type="ECO:0000259" key="18">
    <source>
        <dbReference type="PROSITE" id="PS51192"/>
    </source>
</evidence>
<gene>
    <name evidence="20" type="ORF">PC115_g7501</name>
</gene>
<dbReference type="SMART" id="SM00490">
    <property type="entry name" value="HELICc"/>
    <property type="match status" value="1"/>
</dbReference>
<dbReference type="InterPro" id="IPR011146">
    <property type="entry name" value="HIT-like"/>
</dbReference>
<evidence type="ECO:0000256" key="9">
    <source>
        <dbReference type="ARBA" id="ARBA00022884"/>
    </source>
</evidence>
<keyword evidence="10" id="KW-0943">RNA-mediated gene silencing</keyword>
<comment type="similarity">
    <text evidence="1">Belongs to the RdRP family.</text>
</comment>
<evidence type="ECO:0000256" key="6">
    <source>
        <dbReference type="ARBA" id="ARBA00022741"/>
    </source>
</evidence>
<evidence type="ECO:0000313" key="21">
    <source>
        <dbReference type="Proteomes" id="UP000774804"/>
    </source>
</evidence>
<dbReference type="SUPFAM" id="SSF52540">
    <property type="entry name" value="P-loop containing nucleoside triphosphate hydrolases"/>
    <property type="match status" value="1"/>
</dbReference>
<dbReference type="GO" id="GO:0003968">
    <property type="term" value="F:RNA-directed RNA polymerase activity"/>
    <property type="evidence" value="ECO:0007669"/>
    <property type="project" value="UniProtKB-KW"/>
</dbReference>
<dbReference type="GO" id="GO:0031380">
    <property type="term" value="C:nuclear RNA-directed RNA polymerase complex"/>
    <property type="evidence" value="ECO:0007669"/>
    <property type="project" value="TreeGrafter"/>
</dbReference>
<keyword evidence="5" id="KW-0548">Nucleotidyltransferase</keyword>
<dbReference type="InterPro" id="IPR057596">
    <property type="entry name" value="RDRP_core"/>
</dbReference>
<feature type="binding site" evidence="13">
    <location>
        <position position="234"/>
    </location>
    <ligand>
        <name>substrate</name>
    </ligand>
</feature>
<evidence type="ECO:0000256" key="16">
    <source>
        <dbReference type="SAM" id="MobiDB-lite"/>
    </source>
</evidence>
<comment type="caution">
    <text evidence="20">The sequence shown here is derived from an EMBL/GenBank/DDBJ whole genome shotgun (WGS) entry which is preliminary data.</text>
</comment>
<dbReference type="GO" id="GO:0016787">
    <property type="term" value="F:hydrolase activity"/>
    <property type="evidence" value="ECO:0007669"/>
    <property type="project" value="UniProtKB-KW"/>
</dbReference>
<evidence type="ECO:0000256" key="7">
    <source>
        <dbReference type="ARBA" id="ARBA00022801"/>
    </source>
</evidence>
<reference evidence="20" key="1">
    <citation type="submission" date="2018-10" db="EMBL/GenBank/DDBJ databases">
        <title>Effector identification in a new, highly contiguous assembly of the strawberry crown rot pathogen Phytophthora cactorum.</title>
        <authorList>
            <person name="Armitage A.D."/>
            <person name="Nellist C.F."/>
            <person name="Bates H."/>
            <person name="Vickerstaff R.J."/>
            <person name="Harrison R.J."/>
        </authorList>
    </citation>
    <scope>NUCLEOTIDE SEQUENCE</scope>
    <source>
        <strain evidence="20">4032</strain>
    </source>
</reference>
<dbReference type="InterPro" id="IPR007855">
    <property type="entry name" value="RDRP"/>
</dbReference>
<dbReference type="SUPFAM" id="SSF54197">
    <property type="entry name" value="HIT-like"/>
    <property type="match status" value="1"/>
</dbReference>
<evidence type="ECO:0000256" key="1">
    <source>
        <dbReference type="ARBA" id="ARBA00005762"/>
    </source>
</evidence>
<feature type="binding site" evidence="13">
    <location>
        <position position="178"/>
    </location>
    <ligand>
        <name>substrate</name>
    </ligand>
</feature>
<dbReference type="CDD" id="cd01275">
    <property type="entry name" value="FHIT"/>
    <property type="match status" value="1"/>
</dbReference>
<dbReference type="EMBL" id="RCMI01000182">
    <property type="protein sequence ID" value="KAG2927603.1"/>
    <property type="molecule type" value="Genomic_DNA"/>
</dbReference>
<dbReference type="VEuPathDB" id="FungiDB:PC110_g11433"/>
<dbReference type="Gene3D" id="3.30.428.10">
    <property type="entry name" value="HIT-like"/>
    <property type="match status" value="1"/>
</dbReference>
<dbReference type="InterPro" id="IPR027417">
    <property type="entry name" value="P-loop_NTPase"/>
</dbReference>
<evidence type="ECO:0000256" key="4">
    <source>
        <dbReference type="ARBA" id="ARBA00022679"/>
    </source>
</evidence>
<evidence type="ECO:0000256" key="14">
    <source>
        <dbReference type="PIRSR" id="PIRSR639383-3"/>
    </source>
</evidence>
<dbReference type="InterPro" id="IPR011545">
    <property type="entry name" value="DEAD/DEAH_box_helicase_dom"/>
</dbReference>
<dbReference type="PROSITE" id="PS51192">
    <property type="entry name" value="HELICASE_ATP_BIND_1"/>
    <property type="match status" value="1"/>
</dbReference>
<dbReference type="InterPro" id="IPR043519">
    <property type="entry name" value="NT_sf"/>
</dbReference>
<dbReference type="GO" id="GO:0003723">
    <property type="term" value="F:RNA binding"/>
    <property type="evidence" value="ECO:0007669"/>
    <property type="project" value="UniProtKB-KW"/>
</dbReference>
<evidence type="ECO:0000256" key="8">
    <source>
        <dbReference type="ARBA" id="ARBA00022840"/>
    </source>
</evidence>
<keyword evidence="7" id="KW-0378">Hydrolase</keyword>
<evidence type="ECO:0000256" key="2">
    <source>
        <dbReference type="ARBA" id="ARBA00012494"/>
    </source>
</evidence>
<evidence type="ECO:0000256" key="12">
    <source>
        <dbReference type="PIRSR" id="PIRSR639383-1"/>
    </source>
</evidence>
<evidence type="ECO:0000313" key="20">
    <source>
        <dbReference type="EMBL" id="KAG2927603.1"/>
    </source>
</evidence>
<dbReference type="PROSITE" id="PS51194">
    <property type="entry name" value="HELICASE_CTER"/>
    <property type="match status" value="1"/>
</dbReference>
<feature type="compositionally biased region" description="Basic residues" evidence="16">
    <location>
        <begin position="2749"/>
        <end position="2760"/>
    </location>
</feature>
<accession>A0A8T1CTL5</accession>
<dbReference type="Gene3D" id="3.40.50.300">
    <property type="entry name" value="P-loop containing nucleotide triphosphate hydrolases"/>
    <property type="match status" value="2"/>
</dbReference>
<dbReference type="InterPro" id="IPR014001">
    <property type="entry name" value="Helicase_ATP-bd"/>
</dbReference>
<proteinExistence type="inferred from homology"/>
<dbReference type="Pfam" id="PF01230">
    <property type="entry name" value="HIT"/>
    <property type="match status" value="1"/>
</dbReference>
<evidence type="ECO:0000256" key="3">
    <source>
        <dbReference type="ARBA" id="ARBA00022484"/>
    </source>
</evidence>
<dbReference type="GO" id="GO:0005524">
    <property type="term" value="F:ATP binding"/>
    <property type="evidence" value="ECO:0007669"/>
    <property type="project" value="UniProtKB-KW"/>
</dbReference>
<dbReference type="Pfam" id="PF00270">
    <property type="entry name" value="DEAD"/>
    <property type="match status" value="1"/>
</dbReference>
<dbReference type="SMART" id="SM00487">
    <property type="entry name" value="DEXDc"/>
    <property type="match status" value="1"/>
</dbReference>
<evidence type="ECO:0000256" key="11">
    <source>
        <dbReference type="ARBA" id="ARBA00048744"/>
    </source>
</evidence>
<dbReference type="InterPro" id="IPR039383">
    <property type="entry name" value="FHIT"/>
</dbReference>
<feature type="short sequence motif" description="Histidine triad motif" evidence="15">
    <location>
        <begin position="245"/>
        <end position="249"/>
    </location>
</feature>
<feature type="site" description="Important for induction of apoptosis" evidence="14">
    <location>
        <position position="265"/>
    </location>
</feature>
<feature type="domain" description="HIT" evidence="17">
    <location>
        <begin position="153"/>
        <end position="260"/>
    </location>
</feature>
<feature type="domain" description="Helicase ATP-binding" evidence="18">
    <location>
        <begin position="527"/>
        <end position="699"/>
    </location>
</feature>
<dbReference type="SUPFAM" id="SSF81301">
    <property type="entry name" value="Nucleotidyltransferase"/>
    <property type="match status" value="1"/>
</dbReference>
<name>A0A8T1CTL5_9STRA</name>
<feature type="region of interest" description="Disordered" evidence="16">
    <location>
        <begin position="2701"/>
        <end position="2760"/>
    </location>
</feature>
<dbReference type="PANTHER" id="PTHR23079:SF55">
    <property type="entry name" value="RNA-DIRECTED RNA POLYMERASE"/>
    <property type="match status" value="1"/>
</dbReference>
<dbReference type="InterPro" id="IPR001650">
    <property type="entry name" value="Helicase_C-like"/>
</dbReference>
<keyword evidence="4" id="KW-0808">Transferase</keyword>
<dbReference type="PROSITE" id="PS51084">
    <property type="entry name" value="HIT_2"/>
    <property type="match status" value="1"/>
</dbReference>
<feature type="active site" description="Tele-AMP-histidine intermediate" evidence="12">
    <location>
        <position position="247"/>
    </location>
</feature>
<evidence type="ECO:0000256" key="5">
    <source>
        <dbReference type="ARBA" id="ARBA00022695"/>
    </source>
</evidence>
<evidence type="ECO:0000256" key="13">
    <source>
        <dbReference type="PIRSR" id="PIRSR639383-2"/>
    </source>
</evidence>
<dbReference type="FunFam" id="3.30.428.10:FF:000011">
    <property type="entry name" value="Fragile histidine triad"/>
    <property type="match status" value="1"/>
</dbReference>
<keyword evidence="3" id="KW-0696">RNA-directed RNA polymerase</keyword>
<evidence type="ECO:0000259" key="17">
    <source>
        <dbReference type="PROSITE" id="PS51084"/>
    </source>
</evidence>
<feature type="domain" description="Helicase C-terminal" evidence="19">
    <location>
        <begin position="893"/>
        <end position="1064"/>
    </location>
</feature>
<dbReference type="InterPro" id="IPR036265">
    <property type="entry name" value="HIT-like_sf"/>
</dbReference>
<keyword evidence="8" id="KW-0067">ATP-binding</keyword>
<dbReference type="Pfam" id="PF26253">
    <property type="entry name" value="RdRP_head"/>
    <property type="match status" value="1"/>
</dbReference>
<feature type="binding site" evidence="13">
    <location>
        <position position="249"/>
    </location>
    <ligand>
        <name>substrate</name>
    </ligand>
</feature>
<dbReference type="Proteomes" id="UP000774804">
    <property type="component" value="Unassembled WGS sequence"/>
</dbReference>
<dbReference type="PROSITE" id="PS00892">
    <property type="entry name" value="HIT_1"/>
    <property type="match status" value="1"/>
</dbReference>
<organism evidence="20 21">
    <name type="scientific">Phytophthora cactorum</name>
    <dbReference type="NCBI Taxonomy" id="29920"/>
    <lineage>
        <taxon>Eukaryota</taxon>
        <taxon>Sar</taxon>
        <taxon>Stramenopiles</taxon>
        <taxon>Oomycota</taxon>
        <taxon>Peronosporomycetes</taxon>
        <taxon>Peronosporales</taxon>
        <taxon>Peronosporaceae</taxon>
        <taxon>Phytophthora</taxon>
    </lineage>
</organism>
<dbReference type="InterPro" id="IPR058752">
    <property type="entry name" value="RDRP_C_head"/>
</dbReference>
<dbReference type="Pfam" id="PF05183">
    <property type="entry name" value="RdRP"/>
    <property type="match status" value="1"/>
</dbReference>
<comment type="catalytic activity">
    <reaction evidence="11">
        <text>RNA(n) + a ribonucleoside 5'-triphosphate = RNA(n+1) + diphosphate</text>
        <dbReference type="Rhea" id="RHEA:21248"/>
        <dbReference type="Rhea" id="RHEA-COMP:14527"/>
        <dbReference type="Rhea" id="RHEA-COMP:17342"/>
        <dbReference type="ChEBI" id="CHEBI:33019"/>
        <dbReference type="ChEBI" id="CHEBI:61557"/>
        <dbReference type="ChEBI" id="CHEBI:140395"/>
        <dbReference type="EC" id="2.7.7.48"/>
    </reaction>
</comment>
<evidence type="ECO:0000256" key="15">
    <source>
        <dbReference type="PROSITE-ProRule" id="PRU00464"/>
    </source>
</evidence>
<evidence type="ECO:0000256" key="10">
    <source>
        <dbReference type="ARBA" id="ARBA00023158"/>
    </source>
</evidence>
<dbReference type="Pfam" id="PF00271">
    <property type="entry name" value="Helicase_C"/>
    <property type="match status" value="1"/>
</dbReference>
<dbReference type="EC" id="2.7.7.48" evidence="2"/>
<dbReference type="InterPro" id="IPR019808">
    <property type="entry name" value="Histidine_triad_CS"/>
</dbReference>
<keyword evidence="6" id="KW-0547">Nucleotide-binding</keyword>
<dbReference type="GO" id="GO:0030422">
    <property type="term" value="P:siRNA processing"/>
    <property type="evidence" value="ECO:0007669"/>
    <property type="project" value="TreeGrafter"/>
</dbReference>
<protein>
    <recommendedName>
        <fullName evidence="2">RNA-directed RNA polymerase</fullName>
        <ecNumber evidence="2">2.7.7.48</ecNumber>
    </recommendedName>
</protein>
<feature type="binding site" evidence="13">
    <location>
        <begin position="240"/>
        <end position="243"/>
    </location>
    <ligand>
        <name>substrate</name>
    </ligand>
</feature>